<dbReference type="Proteomes" id="UP000319576">
    <property type="component" value="Chromosome"/>
</dbReference>
<reference evidence="1 2" key="1">
    <citation type="submission" date="2019-02" db="EMBL/GenBank/DDBJ databases">
        <title>Deep-cultivation of Planctomycetes and their phenomic and genomic characterization uncovers novel biology.</title>
        <authorList>
            <person name="Wiegand S."/>
            <person name="Jogler M."/>
            <person name="Boedeker C."/>
            <person name="Pinto D."/>
            <person name="Vollmers J."/>
            <person name="Rivas-Marin E."/>
            <person name="Kohn T."/>
            <person name="Peeters S.H."/>
            <person name="Heuer A."/>
            <person name="Rast P."/>
            <person name="Oberbeckmann S."/>
            <person name="Bunk B."/>
            <person name="Jeske O."/>
            <person name="Meyerdierks A."/>
            <person name="Storesund J.E."/>
            <person name="Kallscheuer N."/>
            <person name="Luecker S."/>
            <person name="Lage O.M."/>
            <person name="Pohl T."/>
            <person name="Merkel B.J."/>
            <person name="Hornburger P."/>
            <person name="Mueller R.-W."/>
            <person name="Bruemmer F."/>
            <person name="Labrenz M."/>
            <person name="Spormann A.M."/>
            <person name="Op den Camp H."/>
            <person name="Overmann J."/>
            <person name="Amann R."/>
            <person name="Jetten M.S.M."/>
            <person name="Mascher T."/>
            <person name="Medema M.H."/>
            <person name="Devos D.P."/>
            <person name="Kaster A.-K."/>
            <person name="Ovreas L."/>
            <person name="Rohde M."/>
            <person name="Galperin M.Y."/>
            <person name="Jogler C."/>
        </authorList>
    </citation>
    <scope>NUCLEOTIDE SEQUENCE [LARGE SCALE GENOMIC DNA]</scope>
    <source>
        <strain evidence="1 2">ETA_A1</strain>
    </source>
</reference>
<evidence type="ECO:0000313" key="2">
    <source>
        <dbReference type="Proteomes" id="UP000319576"/>
    </source>
</evidence>
<evidence type="ECO:0000313" key="1">
    <source>
        <dbReference type="EMBL" id="QDU19754.1"/>
    </source>
</evidence>
<dbReference type="AlphaFoldDB" id="A0A517XQI9"/>
<dbReference type="EMBL" id="CP036273">
    <property type="protein sequence ID" value="QDU19754.1"/>
    <property type="molecule type" value="Genomic_DNA"/>
</dbReference>
<sequence>MTASYSEQLAGNLAAPTPIGPTYPWMIARHLTTAALGEAACHLRLAQPDQAAGVLRAAAGAVARHAAAVFGRTVGADPARFLIPATAEHGLTLEAMAELYRQAGHAGAVGDRPGATAAQLFEGLRGRLAAAADPRFGKTRKVRQLRAEFAEAAAAVKEVNRLRGLALAVGAYHRPDRTYADLAAEILREVDARRPADGTYLAFFPAPTGG</sequence>
<proteinExistence type="predicted"/>
<dbReference type="OrthoDB" id="9848110at2"/>
<protein>
    <submittedName>
        <fullName evidence="1">Uncharacterized protein</fullName>
    </submittedName>
</protein>
<organism evidence="1 2">
    <name type="scientific">Urbifossiella limnaea</name>
    <dbReference type="NCBI Taxonomy" id="2528023"/>
    <lineage>
        <taxon>Bacteria</taxon>
        <taxon>Pseudomonadati</taxon>
        <taxon>Planctomycetota</taxon>
        <taxon>Planctomycetia</taxon>
        <taxon>Gemmatales</taxon>
        <taxon>Gemmataceae</taxon>
        <taxon>Urbifossiella</taxon>
    </lineage>
</organism>
<gene>
    <name evidence="1" type="ORF">ETAA1_16900</name>
</gene>
<keyword evidence="2" id="KW-1185">Reference proteome</keyword>
<dbReference type="KEGG" id="uli:ETAA1_16900"/>
<name>A0A517XQI9_9BACT</name>
<dbReference type="RefSeq" id="WP_145236198.1">
    <property type="nucleotide sequence ID" value="NZ_CP036273.1"/>
</dbReference>
<accession>A0A517XQI9</accession>